<dbReference type="InterPro" id="IPR050738">
    <property type="entry name" value="Sulfatase"/>
</dbReference>
<dbReference type="EMBL" id="CP002799">
    <property type="protein sequence ID" value="AEG50926.1"/>
    <property type="molecule type" value="Genomic_DNA"/>
</dbReference>
<gene>
    <name evidence="4" type="ORF">Sphch_3330</name>
</gene>
<dbReference type="HOGENOM" id="CLU_006332_11_0_5"/>
<dbReference type="PANTHER" id="PTHR42693:SF33">
    <property type="entry name" value="ARYLSULFATASE"/>
    <property type="match status" value="1"/>
</dbReference>
<keyword evidence="2" id="KW-0732">Signal</keyword>
<protein>
    <submittedName>
        <fullName evidence="4">Sulfatase</fullName>
    </submittedName>
</protein>
<evidence type="ECO:0000259" key="3">
    <source>
        <dbReference type="Pfam" id="PF00884"/>
    </source>
</evidence>
<dbReference type="STRING" id="690566.Sphch_3330"/>
<keyword evidence="5" id="KW-1185">Reference proteome</keyword>
<dbReference type="PANTHER" id="PTHR42693">
    <property type="entry name" value="ARYLSULFATASE FAMILY MEMBER"/>
    <property type="match status" value="1"/>
</dbReference>
<accession>F6F3B4</accession>
<feature type="signal peptide" evidence="2">
    <location>
        <begin position="1"/>
        <end position="19"/>
    </location>
</feature>
<name>F6F3B4_SPHCR</name>
<feature type="chain" id="PRO_5003335754" evidence="2">
    <location>
        <begin position="20"/>
        <end position="575"/>
    </location>
</feature>
<proteinExistence type="inferred from homology"/>
<dbReference type="GO" id="GO:0004065">
    <property type="term" value="F:arylsulfatase activity"/>
    <property type="evidence" value="ECO:0007669"/>
    <property type="project" value="TreeGrafter"/>
</dbReference>
<evidence type="ECO:0000256" key="2">
    <source>
        <dbReference type="SAM" id="SignalP"/>
    </source>
</evidence>
<sequence length="575" mass="63827" precursor="true">MLLSRRGFALSLLTTTALSANSVGRALARSVSPPNIITIVLDDVGYSDLGCFGSEIRTPSIDRLAASGLRYVHFDTKAICSSTRAALLTGRNSHSVNMPAVPDITTVLPKDPAAAKQFDVPHNAQNIAQLLKSRGYATWALGKWHLIPMSQIPQEAPKDSWPCQRGFDYFYGFARGWTDQYKPDLVENNHYIKRDFPEDYHLSADLADRAISLINTHMSGSRTTPFYMNLAFGTAHSPIQVAREYSAPYDAVYAKGWDAIREERFERMKRMGIIPAGTMLPPRAKGDRAWQDLSEDEKVVFARYMAVYAGFIEHCDQQIGRVLDTLKARGLDRNTLIVLLSDNGAAAEAGQKGDFDGLYRPNVLTPAEQRARIDELGTAKLQSEYPRPWAMAGTTPLQRYKAWPYSGGARTPMIFNWPGHIAEPGAIRRQFVDVIDIAPTLAEAAGTRFDMVVDGVEQLPIAGRSFLPMLRSAKAPGRDVQYFELLGNRAITSGRWRAIAMHDCGQPYEQDRWELYDLASDFSESRDLAALYPGKLAELKALWASEWNKYGTGPLAQPPAFVCAGPLMFDHAAND</sequence>
<reference evidence="4 5" key="1">
    <citation type="submission" date="2011-05" db="EMBL/GenBank/DDBJ databases">
        <title>Complete sequence of chromosome 2 of Sphingobium chlorophenolicum L-1.</title>
        <authorList>
            <consortium name="US DOE Joint Genome Institute"/>
            <person name="Lucas S."/>
            <person name="Han J."/>
            <person name="Lapidus A."/>
            <person name="Cheng J.-F."/>
            <person name="Goodwin L."/>
            <person name="Pitluck S."/>
            <person name="Peters L."/>
            <person name="Daligault H."/>
            <person name="Han C."/>
            <person name="Tapia R."/>
            <person name="Land M."/>
            <person name="Hauser L."/>
            <person name="Kyrpides N."/>
            <person name="Ivanova N."/>
            <person name="Pagani I."/>
            <person name="Turner P."/>
            <person name="Copley S."/>
            <person name="Woyke T."/>
        </authorList>
    </citation>
    <scope>NUCLEOTIDE SEQUENCE [LARGE SCALE GENOMIC DNA]</scope>
    <source>
        <strain evidence="4 5">L-1</strain>
    </source>
</reference>
<dbReference type="AlphaFoldDB" id="F6F3B4"/>
<dbReference type="Pfam" id="PF00884">
    <property type="entry name" value="Sulfatase"/>
    <property type="match status" value="1"/>
</dbReference>
<organism evidence="4 5">
    <name type="scientific">Sphingobium chlorophenolicum L-1</name>
    <dbReference type="NCBI Taxonomy" id="690566"/>
    <lineage>
        <taxon>Bacteria</taxon>
        <taxon>Pseudomonadati</taxon>
        <taxon>Pseudomonadota</taxon>
        <taxon>Alphaproteobacteria</taxon>
        <taxon>Sphingomonadales</taxon>
        <taxon>Sphingomonadaceae</taxon>
        <taxon>Sphingobium</taxon>
    </lineage>
</organism>
<evidence type="ECO:0000313" key="4">
    <source>
        <dbReference type="EMBL" id="AEG50926.1"/>
    </source>
</evidence>
<dbReference type="Gene3D" id="3.40.720.10">
    <property type="entry name" value="Alkaline Phosphatase, subunit A"/>
    <property type="match status" value="1"/>
</dbReference>
<evidence type="ECO:0000256" key="1">
    <source>
        <dbReference type="ARBA" id="ARBA00008779"/>
    </source>
</evidence>
<feature type="domain" description="Sulfatase N-terminal" evidence="3">
    <location>
        <begin position="34"/>
        <end position="446"/>
    </location>
</feature>
<dbReference type="InterPro" id="IPR000917">
    <property type="entry name" value="Sulfatase_N"/>
</dbReference>
<dbReference type="InterPro" id="IPR017850">
    <property type="entry name" value="Alkaline_phosphatase_core_sf"/>
</dbReference>
<evidence type="ECO:0000313" key="5">
    <source>
        <dbReference type="Proteomes" id="UP000007150"/>
    </source>
</evidence>
<dbReference type="Gene3D" id="3.30.1120.10">
    <property type="match status" value="1"/>
</dbReference>
<dbReference type="Proteomes" id="UP000007150">
    <property type="component" value="Chromosome 2"/>
</dbReference>
<dbReference type="SUPFAM" id="SSF53649">
    <property type="entry name" value="Alkaline phosphatase-like"/>
    <property type="match status" value="1"/>
</dbReference>
<comment type="similarity">
    <text evidence="1">Belongs to the sulfatase family.</text>
</comment>
<dbReference type="CDD" id="cd16025">
    <property type="entry name" value="PAS_like"/>
    <property type="match status" value="1"/>
</dbReference>
<dbReference type="KEGG" id="sch:Sphch_3330"/>